<dbReference type="SUPFAM" id="SSF47986">
    <property type="entry name" value="DEATH domain"/>
    <property type="match status" value="1"/>
</dbReference>
<dbReference type="PANTHER" id="PTHR13954:SF28">
    <property type="match status" value="1"/>
</dbReference>
<protein>
    <submittedName>
        <fullName evidence="3">Uncharacterized protein</fullName>
    </submittedName>
</protein>
<dbReference type="Gene3D" id="1.10.510.10">
    <property type="entry name" value="Transferase(Phosphotransferase) domain 1"/>
    <property type="match status" value="1"/>
</dbReference>
<proteinExistence type="predicted"/>
<dbReference type="InterPro" id="IPR011009">
    <property type="entry name" value="Kinase-like_dom_sf"/>
</dbReference>
<keyword evidence="4" id="KW-1185">Reference proteome</keyword>
<dbReference type="GO" id="GO:0070059">
    <property type="term" value="P:intrinsic apoptotic signaling pathway in response to endoplasmic reticulum stress"/>
    <property type="evidence" value="ECO:0007669"/>
    <property type="project" value="TreeGrafter"/>
</dbReference>
<evidence type="ECO:0000313" key="4">
    <source>
        <dbReference type="Proteomes" id="UP000593565"/>
    </source>
</evidence>
<dbReference type="SMART" id="SM00220">
    <property type="entry name" value="S_TKc"/>
    <property type="match status" value="1"/>
</dbReference>
<dbReference type="Pfam" id="PF00619">
    <property type="entry name" value="CARD"/>
    <property type="match status" value="1"/>
</dbReference>
<feature type="non-terminal residue" evidence="3">
    <location>
        <position position="1"/>
    </location>
</feature>
<dbReference type="InterPro" id="IPR011029">
    <property type="entry name" value="DEATH-like_dom_sf"/>
</dbReference>
<dbReference type="GO" id="GO:0042981">
    <property type="term" value="P:regulation of apoptotic process"/>
    <property type="evidence" value="ECO:0007669"/>
    <property type="project" value="InterPro"/>
</dbReference>
<dbReference type="InterPro" id="IPR001315">
    <property type="entry name" value="CARD"/>
</dbReference>
<dbReference type="GO" id="GO:0051082">
    <property type="term" value="F:unfolded protein binding"/>
    <property type="evidence" value="ECO:0007669"/>
    <property type="project" value="TreeGrafter"/>
</dbReference>
<dbReference type="GO" id="GO:0005524">
    <property type="term" value="F:ATP binding"/>
    <property type="evidence" value="ECO:0007669"/>
    <property type="project" value="InterPro"/>
</dbReference>
<dbReference type="InterPro" id="IPR000719">
    <property type="entry name" value="Prot_kinase_dom"/>
</dbReference>
<gene>
    <name evidence="3" type="ORF">AMELA_G00258480</name>
</gene>
<evidence type="ECO:0000259" key="1">
    <source>
        <dbReference type="PROSITE" id="PS50011"/>
    </source>
</evidence>
<dbReference type="GO" id="GO:0004521">
    <property type="term" value="F:RNA endonuclease activity"/>
    <property type="evidence" value="ECO:0007669"/>
    <property type="project" value="InterPro"/>
</dbReference>
<name>A0A7J5ZRY8_AMEME</name>
<sequence>MASEQDYADFVDVMREELIQNVASVMRLADRLLQMKHIDKEAYENIRSERPNQKMMRELFTSLNNNTSKAAFCEALQDQDPFLLKDLEEKYRRKKAVEITGSQREEDDTRAKLQERWQSNSKKYKTEFERLLEDPELKSLGNGKLFLCTKPEYKLGSGADGTQVYIGMRDDGTEVAVKRTIKDAHQKLKDEMSILRDPKLEHKNIVKYLDFTEDQDFAYLGLQLCEYHFEEYKEELDQDTLKKVTQEVLLGLQALHNAGIIHRDIKPSNILIDVEGNTRLADFGVSRMLTQGASTVHTLRAGTPRWEATEILNGKADSTCRYKTSTDIQVAGMLAYYILSAGNHPFGTGSEIEENIRKGNYQQDKITDVEAKDLIEKMIAREPQARLSVNESVEHPYFWNDKRRDTFLRIVGDKEPVQKYSSATSQLLEAVKKYTKFSGWKSKV</sequence>
<dbReference type="PROSITE" id="PS00108">
    <property type="entry name" value="PROTEIN_KINASE_ST"/>
    <property type="match status" value="1"/>
</dbReference>
<dbReference type="PROSITE" id="PS50209">
    <property type="entry name" value="CARD"/>
    <property type="match status" value="1"/>
</dbReference>
<feature type="domain" description="CARD" evidence="2">
    <location>
        <begin position="3"/>
        <end position="91"/>
    </location>
</feature>
<dbReference type="GO" id="GO:0036498">
    <property type="term" value="P:IRE1-mediated unfolded protein response"/>
    <property type="evidence" value="ECO:0007669"/>
    <property type="project" value="TreeGrafter"/>
</dbReference>
<dbReference type="PANTHER" id="PTHR13954">
    <property type="entry name" value="IRE1-RELATED"/>
    <property type="match status" value="1"/>
</dbReference>
<evidence type="ECO:0000313" key="3">
    <source>
        <dbReference type="EMBL" id="KAF4073424.1"/>
    </source>
</evidence>
<dbReference type="GO" id="GO:1990604">
    <property type="term" value="C:IRE1-TRAF2-ASK1 complex"/>
    <property type="evidence" value="ECO:0007669"/>
    <property type="project" value="TreeGrafter"/>
</dbReference>
<evidence type="ECO:0000259" key="2">
    <source>
        <dbReference type="PROSITE" id="PS50209"/>
    </source>
</evidence>
<dbReference type="Gene3D" id="1.10.533.10">
    <property type="entry name" value="Death Domain, Fas"/>
    <property type="match status" value="1"/>
</dbReference>
<dbReference type="EMBL" id="JAAGNN010000024">
    <property type="protein sequence ID" value="KAF4073424.1"/>
    <property type="molecule type" value="Genomic_DNA"/>
</dbReference>
<comment type="caution">
    <text evidence="3">The sequence shown here is derived from an EMBL/GenBank/DDBJ whole genome shotgun (WGS) entry which is preliminary data.</text>
</comment>
<dbReference type="InterPro" id="IPR008271">
    <property type="entry name" value="Ser/Thr_kinase_AS"/>
</dbReference>
<reference evidence="3 4" key="1">
    <citation type="submission" date="2020-02" db="EMBL/GenBank/DDBJ databases">
        <title>A chromosome-scale genome assembly of the black bullhead catfish (Ameiurus melas).</title>
        <authorList>
            <person name="Wen M."/>
            <person name="Zham M."/>
            <person name="Cabau C."/>
            <person name="Klopp C."/>
            <person name="Donnadieu C."/>
            <person name="Roques C."/>
            <person name="Bouchez O."/>
            <person name="Lampietro C."/>
            <person name="Jouanno E."/>
            <person name="Herpin A."/>
            <person name="Louis A."/>
            <person name="Berthelot C."/>
            <person name="Parey E."/>
            <person name="Roest-Crollius H."/>
            <person name="Braasch I."/>
            <person name="Postlethwait J."/>
            <person name="Robinson-Rechavi M."/>
            <person name="Echchiki A."/>
            <person name="Begum T."/>
            <person name="Montfort J."/>
            <person name="Schartl M."/>
            <person name="Bobe J."/>
            <person name="Guiguen Y."/>
        </authorList>
    </citation>
    <scope>NUCLEOTIDE SEQUENCE [LARGE SCALE GENOMIC DNA]</scope>
    <source>
        <strain evidence="3">M_S1</strain>
        <tissue evidence="3">Blood</tissue>
    </source>
</reference>
<feature type="domain" description="Protein kinase" evidence="1">
    <location>
        <begin position="149"/>
        <end position="398"/>
    </location>
</feature>
<dbReference type="Proteomes" id="UP000593565">
    <property type="component" value="Unassembled WGS sequence"/>
</dbReference>
<dbReference type="AlphaFoldDB" id="A0A7J5ZRY8"/>
<dbReference type="Pfam" id="PF00069">
    <property type="entry name" value="Pkinase"/>
    <property type="match status" value="1"/>
</dbReference>
<organism evidence="3 4">
    <name type="scientific">Ameiurus melas</name>
    <name type="common">Black bullhead</name>
    <name type="synonym">Silurus melas</name>
    <dbReference type="NCBI Taxonomy" id="219545"/>
    <lineage>
        <taxon>Eukaryota</taxon>
        <taxon>Metazoa</taxon>
        <taxon>Chordata</taxon>
        <taxon>Craniata</taxon>
        <taxon>Vertebrata</taxon>
        <taxon>Euteleostomi</taxon>
        <taxon>Actinopterygii</taxon>
        <taxon>Neopterygii</taxon>
        <taxon>Teleostei</taxon>
        <taxon>Ostariophysi</taxon>
        <taxon>Siluriformes</taxon>
        <taxon>Ictaluridae</taxon>
        <taxon>Ameiurus</taxon>
    </lineage>
</organism>
<dbReference type="GO" id="GO:0004674">
    <property type="term" value="F:protein serine/threonine kinase activity"/>
    <property type="evidence" value="ECO:0007669"/>
    <property type="project" value="InterPro"/>
</dbReference>
<dbReference type="SUPFAM" id="SSF56112">
    <property type="entry name" value="Protein kinase-like (PK-like)"/>
    <property type="match status" value="1"/>
</dbReference>
<accession>A0A7J5ZRY8</accession>
<dbReference type="InterPro" id="IPR045133">
    <property type="entry name" value="IRE1/2-like"/>
</dbReference>
<dbReference type="PROSITE" id="PS50011">
    <property type="entry name" value="PROTEIN_KINASE_DOM"/>
    <property type="match status" value="1"/>
</dbReference>